<dbReference type="PANTHER" id="PTHR30349">
    <property type="entry name" value="PHAGE INTEGRASE-RELATED"/>
    <property type="match status" value="1"/>
</dbReference>
<keyword evidence="2" id="KW-0238">DNA-binding</keyword>
<dbReference type="InterPro" id="IPR011010">
    <property type="entry name" value="DNA_brk_join_enz"/>
</dbReference>
<evidence type="ECO:0000256" key="2">
    <source>
        <dbReference type="ARBA" id="ARBA00023125"/>
    </source>
</evidence>
<dbReference type="PROSITE" id="PS51898">
    <property type="entry name" value="TYR_RECOMBINASE"/>
    <property type="match status" value="1"/>
</dbReference>
<dbReference type="PANTHER" id="PTHR30349:SF64">
    <property type="entry name" value="PROPHAGE INTEGRASE INTD-RELATED"/>
    <property type="match status" value="1"/>
</dbReference>
<dbReference type="EMBL" id="JAVRHQ010000002">
    <property type="protein sequence ID" value="MDT0641956.1"/>
    <property type="molecule type" value="Genomic_DNA"/>
</dbReference>
<evidence type="ECO:0000313" key="5">
    <source>
        <dbReference type="EMBL" id="MDT0641956.1"/>
    </source>
</evidence>
<dbReference type="Pfam" id="PF00589">
    <property type="entry name" value="Phage_integrase"/>
    <property type="match status" value="1"/>
</dbReference>
<proteinExistence type="inferred from homology"/>
<dbReference type="InterPro" id="IPR002104">
    <property type="entry name" value="Integrase_catalytic"/>
</dbReference>
<dbReference type="InterPro" id="IPR050090">
    <property type="entry name" value="Tyrosine_recombinase_XerCD"/>
</dbReference>
<dbReference type="InterPro" id="IPR010998">
    <property type="entry name" value="Integrase_recombinase_N"/>
</dbReference>
<feature type="domain" description="Tyr recombinase" evidence="4">
    <location>
        <begin position="222"/>
        <end position="397"/>
    </location>
</feature>
<keyword evidence="3" id="KW-0233">DNA recombination</keyword>
<accession>A0ABU3C6K3</accession>
<dbReference type="Pfam" id="PF17293">
    <property type="entry name" value="Arm-DNA-bind_5"/>
    <property type="match status" value="1"/>
</dbReference>
<evidence type="ECO:0000256" key="3">
    <source>
        <dbReference type="ARBA" id="ARBA00023172"/>
    </source>
</evidence>
<comment type="caution">
    <text evidence="5">The sequence shown here is derived from an EMBL/GenBank/DDBJ whole genome shotgun (WGS) entry which is preliminary data.</text>
</comment>
<dbReference type="Gene3D" id="1.10.150.130">
    <property type="match status" value="1"/>
</dbReference>
<evidence type="ECO:0000256" key="1">
    <source>
        <dbReference type="ARBA" id="ARBA00008857"/>
    </source>
</evidence>
<evidence type="ECO:0000313" key="6">
    <source>
        <dbReference type="Proteomes" id="UP001262889"/>
    </source>
</evidence>
<gene>
    <name evidence="5" type="ORF">RM553_03840</name>
</gene>
<dbReference type="InterPro" id="IPR035386">
    <property type="entry name" value="Arm-DNA-bind_5"/>
</dbReference>
<dbReference type="Pfam" id="PF13102">
    <property type="entry name" value="Phage_int_SAM_5"/>
    <property type="match status" value="1"/>
</dbReference>
<dbReference type="InterPro" id="IPR025269">
    <property type="entry name" value="SAM-like_dom"/>
</dbReference>
<sequence length="411" mass="48363">MRNSVTFGIVFIPKSSKATNGKAPLYARITLNGERVEISLQRRISLNLWDERKSRLKGSSMESQQVNRSLDRIYNKLYECFRQLNDANLILSAQAVKARYLREDDSFKKLSELLNYHTEHMKDVLKYGTLKNYYTTERYLYKFLKRKYKANDIFLKQINYQFITDFEHFLRNYKPKRARKAPANNGVMKHLERLKKLLNLAQKLEWVDKDPFAKFSLKFKKAERAFLNEEELQHLEEYLFERSSHKKMRDVFVFSCYTGLSWVDVKNLEPKNIVAGIDGRKWIFTVREKTEQPLKIPILPKAMEIIWKYEKQAECSGFVLPVYSNQKTNQYLKEIAEKLKINKTLTFHVARHTFATTVTLSNGVPIETVSKLLGHSKLSTTQIYARVLENKLSSDIDNLEEKMAKKKKPNS</sequence>
<dbReference type="InterPro" id="IPR013762">
    <property type="entry name" value="Integrase-like_cat_sf"/>
</dbReference>
<protein>
    <submittedName>
        <fullName evidence="5">Site-specific integrase</fullName>
    </submittedName>
</protein>
<comment type="similarity">
    <text evidence="1">Belongs to the 'phage' integrase family.</text>
</comment>
<evidence type="ECO:0000259" key="4">
    <source>
        <dbReference type="PROSITE" id="PS51898"/>
    </source>
</evidence>
<reference evidence="5 6" key="1">
    <citation type="submission" date="2023-09" db="EMBL/GenBank/DDBJ databases">
        <authorList>
            <person name="Rey-Velasco X."/>
        </authorList>
    </citation>
    <scope>NUCLEOTIDE SEQUENCE [LARGE SCALE GENOMIC DNA]</scope>
    <source>
        <strain evidence="5 6">F363</strain>
    </source>
</reference>
<dbReference type="Proteomes" id="UP001262889">
    <property type="component" value="Unassembled WGS sequence"/>
</dbReference>
<dbReference type="Gene3D" id="1.10.443.10">
    <property type="entry name" value="Intergrase catalytic core"/>
    <property type="match status" value="1"/>
</dbReference>
<dbReference type="SUPFAM" id="SSF56349">
    <property type="entry name" value="DNA breaking-rejoining enzymes"/>
    <property type="match status" value="1"/>
</dbReference>
<organism evidence="5 6">
    <name type="scientific">Autumnicola tepida</name>
    <dbReference type="NCBI Taxonomy" id="3075595"/>
    <lineage>
        <taxon>Bacteria</taxon>
        <taxon>Pseudomonadati</taxon>
        <taxon>Bacteroidota</taxon>
        <taxon>Flavobacteriia</taxon>
        <taxon>Flavobacteriales</taxon>
        <taxon>Flavobacteriaceae</taxon>
        <taxon>Autumnicola</taxon>
    </lineage>
</organism>
<dbReference type="RefSeq" id="WP_311533627.1">
    <property type="nucleotide sequence ID" value="NZ_JAVRHQ010000002.1"/>
</dbReference>
<dbReference type="CDD" id="cd01185">
    <property type="entry name" value="INTN1_C_like"/>
    <property type="match status" value="1"/>
</dbReference>
<keyword evidence="6" id="KW-1185">Reference proteome</keyword>
<name>A0ABU3C6K3_9FLAO</name>